<organism evidence="3 4">
    <name type="scientific">Propionibacterium australiense</name>
    <dbReference type="NCBI Taxonomy" id="119981"/>
    <lineage>
        <taxon>Bacteria</taxon>
        <taxon>Bacillati</taxon>
        <taxon>Actinomycetota</taxon>
        <taxon>Actinomycetes</taxon>
        <taxon>Propionibacteriales</taxon>
        <taxon>Propionibacteriaceae</taxon>
        <taxon>Propionibacterium</taxon>
    </lineage>
</organism>
<evidence type="ECO:0000259" key="2">
    <source>
        <dbReference type="Pfam" id="PF01321"/>
    </source>
</evidence>
<dbReference type="InterPro" id="IPR029149">
    <property type="entry name" value="Creatin/AminoP/Spt16_N"/>
</dbReference>
<feature type="domain" description="Creatinase N-terminal" evidence="2">
    <location>
        <begin position="31"/>
        <end position="160"/>
    </location>
</feature>
<feature type="domain" description="Peptidase M24" evidence="1">
    <location>
        <begin position="172"/>
        <end position="370"/>
    </location>
</feature>
<accession>A0A383S3B0</accession>
<dbReference type="SUPFAM" id="SSF53092">
    <property type="entry name" value="Creatinase/prolidase N-terminal domain"/>
    <property type="match status" value="1"/>
</dbReference>
<dbReference type="AlphaFoldDB" id="A0A383S3B0"/>
<evidence type="ECO:0000313" key="4">
    <source>
        <dbReference type="Proteomes" id="UP000263928"/>
    </source>
</evidence>
<dbReference type="GO" id="GO:0016787">
    <property type="term" value="F:hydrolase activity"/>
    <property type="evidence" value="ECO:0007669"/>
    <property type="project" value="UniProtKB-KW"/>
</dbReference>
<dbReference type="EMBL" id="UNQJ01000001">
    <property type="protein sequence ID" value="SYZ32343.1"/>
    <property type="molecule type" value="Genomic_DNA"/>
</dbReference>
<dbReference type="InterPro" id="IPR036005">
    <property type="entry name" value="Creatinase/aminopeptidase-like"/>
</dbReference>
<keyword evidence="3" id="KW-0378">Hydrolase</keyword>
<evidence type="ECO:0000259" key="1">
    <source>
        <dbReference type="Pfam" id="PF00557"/>
    </source>
</evidence>
<evidence type="ECO:0000313" key="3">
    <source>
        <dbReference type="EMBL" id="SYZ32343.1"/>
    </source>
</evidence>
<dbReference type="Pfam" id="PF00557">
    <property type="entry name" value="Peptidase_M24"/>
    <property type="match status" value="1"/>
</dbReference>
<sequence length="390" mass="41143">MTSGAAPAGTLLAMTDPRLLWVPGVDEHRTRLARLSRRLRAAGLDAVVIAPGADLRFCLGRTQGSHERFTGLVVRAAGDPFLLVPRLESPGWAGSPAEQIVDVLTWADGEDPYLVIAGRLGAGARVGVDDYMPSMHVHGLGEALGSAVVPGGPVIRDLRMAKTADELEALHGVGEAIDRVHARVGEWLRPGRTEAQIGADIAAAIVEEGHCCADFVIVGSGPNGASPHHEQSDRIVRAGDPVVIDIGGPAPSGYFSDSTRTYVCGEPTDPEFERVWRIVRDAQRAGIAAARAGQPCSGVDAAARAVITDAGYGEYFITRTGHGIGMEVHEHPYMVRGYDTALAPGMAFSVEPGIYLPGRFGVRIEDIVAIGGDGGPVLCNHSPQDWRLPA</sequence>
<reference evidence="4" key="1">
    <citation type="submission" date="2018-08" db="EMBL/GenBank/DDBJ databases">
        <authorList>
            <person name="Hornung B."/>
        </authorList>
    </citation>
    <scope>NUCLEOTIDE SEQUENCE [LARGE SCALE GENOMIC DNA]</scope>
</reference>
<dbReference type="Gene3D" id="3.40.350.10">
    <property type="entry name" value="Creatinase/prolidase N-terminal domain"/>
    <property type="match status" value="1"/>
</dbReference>
<gene>
    <name evidence="3" type="ORF">PROPAUS_0219</name>
</gene>
<dbReference type="InterPro" id="IPR000994">
    <property type="entry name" value="Pept_M24"/>
</dbReference>
<keyword evidence="4" id="KW-1185">Reference proteome</keyword>
<dbReference type="SUPFAM" id="SSF55920">
    <property type="entry name" value="Creatinase/aminopeptidase"/>
    <property type="match status" value="1"/>
</dbReference>
<dbReference type="PANTHER" id="PTHR46112:SF3">
    <property type="entry name" value="AMINOPEPTIDASE YPDF"/>
    <property type="match status" value="1"/>
</dbReference>
<dbReference type="InterPro" id="IPR000587">
    <property type="entry name" value="Creatinase_N"/>
</dbReference>
<dbReference type="Pfam" id="PF01321">
    <property type="entry name" value="Creatinase_N"/>
    <property type="match status" value="1"/>
</dbReference>
<proteinExistence type="predicted"/>
<name>A0A383S3B0_9ACTN</name>
<protein>
    <submittedName>
        <fullName evidence="3">Peptidase M24</fullName>
        <ecNumber evidence="3">3.-.-.-</ecNumber>
    </submittedName>
</protein>
<dbReference type="InterPro" id="IPR050659">
    <property type="entry name" value="Peptidase_M24B"/>
</dbReference>
<dbReference type="EC" id="3.-.-.-" evidence="3"/>
<dbReference type="Proteomes" id="UP000263928">
    <property type="component" value="Unassembled WGS sequence"/>
</dbReference>
<dbReference type="Gene3D" id="3.90.230.10">
    <property type="entry name" value="Creatinase/methionine aminopeptidase superfamily"/>
    <property type="match status" value="1"/>
</dbReference>
<dbReference type="PANTHER" id="PTHR46112">
    <property type="entry name" value="AMINOPEPTIDASE"/>
    <property type="match status" value="1"/>
</dbReference>